<gene>
    <name evidence="1" type="ORF">F5148DRAFT_1150056</name>
</gene>
<evidence type="ECO:0000313" key="2">
    <source>
        <dbReference type="Proteomes" id="UP001207468"/>
    </source>
</evidence>
<organism evidence="1 2">
    <name type="scientific">Russula earlei</name>
    <dbReference type="NCBI Taxonomy" id="71964"/>
    <lineage>
        <taxon>Eukaryota</taxon>
        <taxon>Fungi</taxon>
        <taxon>Dikarya</taxon>
        <taxon>Basidiomycota</taxon>
        <taxon>Agaricomycotina</taxon>
        <taxon>Agaricomycetes</taxon>
        <taxon>Russulales</taxon>
        <taxon>Russulaceae</taxon>
        <taxon>Russula</taxon>
    </lineage>
</organism>
<dbReference type="EMBL" id="JAGFNK010000143">
    <property type="protein sequence ID" value="KAI9507042.1"/>
    <property type="molecule type" value="Genomic_DNA"/>
</dbReference>
<evidence type="ECO:0000313" key="1">
    <source>
        <dbReference type="EMBL" id="KAI9507042.1"/>
    </source>
</evidence>
<dbReference type="Proteomes" id="UP001207468">
    <property type="component" value="Unassembled WGS sequence"/>
</dbReference>
<comment type="caution">
    <text evidence="1">The sequence shown here is derived from an EMBL/GenBank/DDBJ whole genome shotgun (WGS) entry which is preliminary data.</text>
</comment>
<accession>A0ACC0U7F3</accession>
<name>A0ACC0U7F3_9AGAM</name>
<proteinExistence type="predicted"/>
<reference evidence="1" key="1">
    <citation type="submission" date="2021-03" db="EMBL/GenBank/DDBJ databases">
        <title>Evolutionary priming and transition to the ectomycorrhizal habit in an iconic lineage of mushroom-forming fungi: is preadaptation a requirement?</title>
        <authorList>
            <consortium name="DOE Joint Genome Institute"/>
            <person name="Looney B.P."/>
            <person name="Miyauchi S."/>
            <person name="Morin E."/>
            <person name="Drula E."/>
            <person name="Courty P.E."/>
            <person name="Chicoki N."/>
            <person name="Fauchery L."/>
            <person name="Kohler A."/>
            <person name="Kuo A."/>
            <person name="LaButti K."/>
            <person name="Pangilinan J."/>
            <person name="Lipzen A."/>
            <person name="Riley R."/>
            <person name="Andreopoulos W."/>
            <person name="He G."/>
            <person name="Johnson J."/>
            <person name="Barry K.W."/>
            <person name="Grigoriev I.V."/>
            <person name="Nagy L."/>
            <person name="Hibbett D."/>
            <person name="Henrissat B."/>
            <person name="Matheny P.B."/>
            <person name="Labbe J."/>
            <person name="Martin A.F."/>
        </authorList>
    </citation>
    <scope>NUCLEOTIDE SEQUENCE</scope>
    <source>
        <strain evidence="1">BPL698</strain>
    </source>
</reference>
<sequence>MTEADLTGVECDEVGLVQTICVKAHSSAKCKQLFINIPTWGGVKIVHQLLINMAVHWPLTYVMTSQAEATCPHPNNAQQAFSSDWAMTLHLALPALEALHMAWSKLLDPSQKTEHIHKYWGDDKVESILENIKETYKKCYFEMYRDSALAPLQQTGKSAMHKVSILIHELSNDEDKDGVESSTSPVAANDLCTPWHKDFNGYLNSKDQLGNMTIDEWWGWNATQYDVWASLTHNMLPIMASSVSKPSTQFEVDESGDVEEVVEDNTDEAGWEGMVEDLVDDEGFVDHDEDDIFMQDVVSACHMTQSHGLSLSWAGPGLACYYSEPEPHQAKPKPGLLS</sequence>
<keyword evidence="2" id="KW-1185">Reference proteome</keyword>
<protein>
    <submittedName>
        <fullName evidence="1">Uncharacterized protein</fullName>
    </submittedName>
</protein>